<sequence length="445" mass="49515">MTPCTASAIETSDSGSQIGLRQLPRPFPTSIPPQAQYQRETTPRNRDVLASLVLGQLIADVERTDFQRARNISCASSRNVESIRSAEALSVTPPAWERECRPNLSIFPQPPCASEGTFRALDNLRPQSSTARVLRRNDDSVTDRAIEGFENVEALHEESSSSGEEIFPEVFGPRNNPGDPDILSTRPTPLPLTPRPAKRKDEITSAPRNIPSIYSPSLQLFRKREDNVRSQSSAGRIQIASEHGRSFKKCKPTEEDSSREEKVVFEIPGSRTGVPQIRTPTTHDSMTLPERPLGDTRPLPRPAAETPRSHTYMPDILCPQPIRTWQIADGNVADVDRAQTQSNVFNRRGSQLRGDPAIERIRGGGRVSPLNLVSQRRSPQLLRGSPRACAERRPISPTSPYLRLPYMPQGTLQSFSKFAHAQNPRSQSSAGRIQMYVCEFLTVTR</sequence>
<dbReference type="EMBL" id="JARJCW010000054">
    <property type="protein sequence ID" value="KAJ7202563.1"/>
    <property type="molecule type" value="Genomic_DNA"/>
</dbReference>
<comment type="caution">
    <text evidence="2">The sequence shown here is derived from an EMBL/GenBank/DDBJ whole genome shotgun (WGS) entry which is preliminary data.</text>
</comment>
<evidence type="ECO:0000256" key="1">
    <source>
        <dbReference type="SAM" id="MobiDB-lite"/>
    </source>
</evidence>
<feature type="region of interest" description="Disordered" evidence="1">
    <location>
        <begin position="1"/>
        <end position="43"/>
    </location>
</feature>
<accession>A0AAD6V539</accession>
<feature type="region of interest" description="Disordered" evidence="1">
    <location>
        <begin position="156"/>
        <end position="201"/>
    </location>
</feature>
<reference evidence="2" key="1">
    <citation type="submission" date="2023-03" db="EMBL/GenBank/DDBJ databases">
        <title>Massive genome expansion in bonnet fungi (Mycena s.s.) driven by repeated elements and novel gene families across ecological guilds.</title>
        <authorList>
            <consortium name="Lawrence Berkeley National Laboratory"/>
            <person name="Harder C.B."/>
            <person name="Miyauchi S."/>
            <person name="Viragh M."/>
            <person name="Kuo A."/>
            <person name="Thoen E."/>
            <person name="Andreopoulos B."/>
            <person name="Lu D."/>
            <person name="Skrede I."/>
            <person name="Drula E."/>
            <person name="Henrissat B."/>
            <person name="Morin E."/>
            <person name="Kohler A."/>
            <person name="Barry K."/>
            <person name="LaButti K."/>
            <person name="Morin E."/>
            <person name="Salamov A."/>
            <person name="Lipzen A."/>
            <person name="Mereny Z."/>
            <person name="Hegedus B."/>
            <person name="Baldrian P."/>
            <person name="Stursova M."/>
            <person name="Weitz H."/>
            <person name="Taylor A."/>
            <person name="Grigoriev I.V."/>
            <person name="Nagy L.G."/>
            <person name="Martin F."/>
            <person name="Kauserud H."/>
        </authorList>
    </citation>
    <scope>NUCLEOTIDE SEQUENCE</scope>
    <source>
        <strain evidence="2">9144</strain>
    </source>
</reference>
<organism evidence="2 3">
    <name type="scientific">Mycena pura</name>
    <dbReference type="NCBI Taxonomy" id="153505"/>
    <lineage>
        <taxon>Eukaryota</taxon>
        <taxon>Fungi</taxon>
        <taxon>Dikarya</taxon>
        <taxon>Basidiomycota</taxon>
        <taxon>Agaricomycotina</taxon>
        <taxon>Agaricomycetes</taxon>
        <taxon>Agaricomycetidae</taxon>
        <taxon>Agaricales</taxon>
        <taxon>Marasmiineae</taxon>
        <taxon>Mycenaceae</taxon>
        <taxon>Mycena</taxon>
    </lineage>
</organism>
<evidence type="ECO:0000313" key="2">
    <source>
        <dbReference type="EMBL" id="KAJ7202563.1"/>
    </source>
</evidence>
<gene>
    <name evidence="2" type="ORF">GGX14DRAFT_462940</name>
</gene>
<protein>
    <submittedName>
        <fullName evidence="2">Uncharacterized protein</fullName>
    </submittedName>
</protein>
<keyword evidence="3" id="KW-1185">Reference proteome</keyword>
<proteinExistence type="predicted"/>
<dbReference type="AlphaFoldDB" id="A0AAD6V539"/>
<dbReference type="Proteomes" id="UP001219525">
    <property type="component" value="Unassembled WGS sequence"/>
</dbReference>
<evidence type="ECO:0000313" key="3">
    <source>
        <dbReference type="Proteomes" id="UP001219525"/>
    </source>
</evidence>
<name>A0AAD6V539_9AGAR</name>
<feature type="compositionally biased region" description="Basic and acidic residues" evidence="1">
    <location>
        <begin position="251"/>
        <end position="264"/>
    </location>
</feature>
<feature type="region of interest" description="Disordered" evidence="1">
    <location>
        <begin position="224"/>
        <end position="314"/>
    </location>
</feature>
<feature type="compositionally biased region" description="Polar residues" evidence="1">
    <location>
        <begin position="1"/>
        <end position="19"/>
    </location>
</feature>